<evidence type="ECO:0000313" key="2">
    <source>
        <dbReference type="EMBL" id="KAF2873163.1"/>
    </source>
</evidence>
<sequence>MGRSAHYPYGKVLDYESCMLFVCWLYCSCLSIFPLCYYRHESIPCCCFFLVDSSPTDMRYEVHTTLSFPLSYDHDPMNIMKRNHLADVYCLQDSFLRAALACLIERLSEIRDADHHLPNHLCLRNITLSCLASVFLAGSLSSLDFSHVKDAQRNMHNGGFLLTRRY</sequence>
<keyword evidence="1" id="KW-0812">Transmembrane</keyword>
<dbReference type="AlphaFoldDB" id="A0A7C8ME99"/>
<proteinExistence type="predicted"/>
<gene>
    <name evidence="2" type="ORF">BDV95DRAFT_375146</name>
</gene>
<evidence type="ECO:0000256" key="1">
    <source>
        <dbReference type="SAM" id="Phobius"/>
    </source>
</evidence>
<protein>
    <submittedName>
        <fullName evidence="2">Uncharacterized protein</fullName>
    </submittedName>
</protein>
<comment type="caution">
    <text evidence="2">The sequence shown here is derived from an EMBL/GenBank/DDBJ whole genome shotgun (WGS) entry which is preliminary data.</text>
</comment>
<accession>A0A7C8ME99</accession>
<name>A0A7C8ME99_9PLEO</name>
<feature type="transmembrane region" description="Helical" evidence="1">
    <location>
        <begin position="12"/>
        <end position="35"/>
    </location>
</feature>
<dbReference type="EMBL" id="JAADJZ010000008">
    <property type="protein sequence ID" value="KAF2873163.1"/>
    <property type="molecule type" value="Genomic_DNA"/>
</dbReference>
<keyword evidence="1" id="KW-0472">Membrane</keyword>
<dbReference type="Proteomes" id="UP000481861">
    <property type="component" value="Unassembled WGS sequence"/>
</dbReference>
<organism evidence="2 3">
    <name type="scientific">Massariosphaeria phaeospora</name>
    <dbReference type="NCBI Taxonomy" id="100035"/>
    <lineage>
        <taxon>Eukaryota</taxon>
        <taxon>Fungi</taxon>
        <taxon>Dikarya</taxon>
        <taxon>Ascomycota</taxon>
        <taxon>Pezizomycotina</taxon>
        <taxon>Dothideomycetes</taxon>
        <taxon>Pleosporomycetidae</taxon>
        <taxon>Pleosporales</taxon>
        <taxon>Pleosporales incertae sedis</taxon>
        <taxon>Massariosphaeria</taxon>
    </lineage>
</organism>
<keyword evidence="3" id="KW-1185">Reference proteome</keyword>
<keyword evidence="1" id="KW-1133">Transmembrane helix</keyword>
<evidence type="ECO:0000313" key="3">
    <source>
        <dbReference type="Proteomes" id="UP000481861"/>
    </source>
</evidence>
<reference evidence="2 3" key="1">
    <citation type="submission" date="2020-01" db="EMBL/GenBank/DDBJ databases">
        <authorList>
            <consortium name="DOE Joint Genome Institute"/>
            <person name="Haridas S."/>
            <person name="Albert R."/>
            <person name="Binder M."/>
            <person name="Bloem J."/>
            <person name="Labutti K."/>
            <person name="Salamov A."/>
            <person name="Andreopoulos B."/>
            <person name="Baker S.E."/>
            <person name="Barry K."/>
            <person name="Bills G."/>
            <person name="Bluhm B.H."/>
            <person name="Cannon C."/>
            <person name="Castanera R."/>
            <person name="Culley D.E."/>
            <person name="Daum C."/>
            <person name="Ezra D."/>
            <person name="Gonzalez J.B."/>
            <person name="Henrissat B."/>
            <person name="Kuo A."/>
            <person name="Liang C."/>
            <person name="Lipzen A."/>
            <person name="Lutzoni F."/>
            <person name="Magnuson J."/>
            <person name="Mondo S."/>
            <person name="Nolan M."/>
            <person name="Ohm R."/>
            <person name="Pangilinan J."/>
            <person name="Park H.-J.H."/>
            <person name="Ramirez L."/>
            <person name="Alfaro M."/>
            <person name="Sun H."/>
            <person name="Tritt A."/>
            <person name="Yoshinaga Y."/>
            <person name="Zwiers L.-H.L."/>
            <person name="Turgeon B.G."/>
            <person name="Goodwin S.B."/>
            <person name="Spatafora J.W."/>
            <person name="Crous P.W."/>
            <person name="Grigoriev I.V."/>
        </authorList>
    </citation>
    <scope>NUCLEOTIDE SEQUENCE [LARGE SCALE GENOMIC DNA]</scope>
    <source>
        <strain evidence="2 3">CBS 611.86</strain>
    </source>
</reference>